<proteinExistence type="predicted"/>
<organism evidence="3">
    <name type="scientific">Trichophyton rubrum CBS 288.86</name>
    <dbReference type="NCBI Taxonomy" id="1215330"/>
    <lineage>
        <taxon>Eukaryota</taxon>
        <taxon>Fungi</taxon>
        <taxon>Dikarya</taxon>
        <taxon>Ascomycota</taxon>
        <taxon>Pezizomycotina</taxon>
        <taxon>Eurotiomycetes</taxon>
        <taxon>Eurotiomycetidae</taxon>
        <taxon>Onygenales</taxon>
        <taxon>Arthrodermataceae</taxon>
        <taxon>Trichophyton</taxon>
    </lineage>
</organism>
<feature type="region of interest" description="Disordered" evidence="1">
    <location>
        <begin position="43"/>
        <end position="66"/>
    </location>
</feature>
<evidence type="ECO:0008006" key="4">
    <source>
        <dbReference type="Google" id="ProtNLM"/>
    </source>
</evidence>
<protein>
    <recommendedName>
        <fullName evidence="4">Peroxin-22-like protein Pex22-like-Penicillium chrysogenum</fullName>
    </recommendedName>
</protein>
<feature type="region of interest" description="Disordered" evidence="1">
    <location>
        <begin position="129"/>
        <end position="181"/>
    </location>
</feature>
<name>A0A022WFS0_TRIRU</name>
<dbReference type="Proteomes" id="UP000023758">
    <property type="component" value="Unassembled WGS sequence"/>
</dbReference>
<dbReference type="EMBL" id="KK207697">
    <property type="protein sequence ID" value="EZF57134.1"/>
    <property type="molecule type" value="Genomic_DNA"/>
</dbReference>
<evidence type="ECO:0000256" key="2">
    <source>
        <dbReference type="SAM" id="Phobius"/>
    </source>
</evidence>
<sequence length="413" mass="44369">MSDYNRQRSSGRSALGYWVPLVITVGVATAGLAAWVLSERQSDDDDEGLSYHDDNAPITMDPGSGDSFSRAVTTATDDGSVMSRFQGAWRRTPSPKQLFDGASRSVVAGVTAAGAMVGGALSSIREEGRSEYYDHDQQQQQQAREDEELAVRDAPRQSQSTPGALPADTTGASQSRQGPKRVKTVAIVVSSVLPDLEVDEQISGHASILAHLPEYIEPETSRIFVLIYAPGVQPSAAGTSKPTLSITSSYSNIASEEATGAESTEVMPLTTVDPDPTTSDETQQPTALYHTLYSQAQAIVDNETMIMPFSTPGGHVHILRHLSPEIVYIQESLTGNNGESVNQISGWVRQVVVVIGDEGGRGGLIDSDDESALADKGERWWQKEGVTGLGKRITVVDGVRIGEEWKRRVCGHE</sequence>
<keyword evidence="2" id="KW-1133">Transmembrane helix</keyword>
<evidence type="ECO:0000313" key="3">
    <source>
        <dbReference type="EMBL" id="EZF57134.1"/>
    </source>
</evidence>
<gene>
    <name evidence="3" type="ORF">H103_00546</name>
</gene>
<evidence type="ECO:0000256" key="1">
    <source>
        <dbReference type="SAM" id="MobiDB-lite"/>
    </source>
</evidence>
<reference evidence="3" key="1">
    <citation type="submission" date="2014-02" db="EMBL/GenBank/DDBJ databases">
        <title>The Genome Sequence of Trichophyton rubrum (morphotype fischeri) CBS 288.86.</title>
        <authorList>
            <consortium name="The Broad Institute Genomics Platform"/>
            <person name="Cuomo C.A."/>
            <person name="White T.C."/>
            <person name="Graser Y."/>
            <person name="Martinez-Rossi N."/>
            <person name="Heitman J."/>
            <person name="Young S.K."/>
            <person name="Zeng Q."/>
            <person name="Gargeya S."/>
            <person name="Abouelleil A."/>
            <person name="Alvarado L."/>
            <person name="Chapman S.B."/>
            <person name="Gainer-Dewar J."/>
            <person name="Goldberg J."/>
            <person name="Griggs A."/>
            <person name="Gujja S."/>
            <person name="Hansen M."/>
            <person name="Howarth C."/>
            <person name="Imamovic A."/>
            <person name="Larimer J."/>
            <person name="Martinez D."/>
            <person name="Murphy C."/>
            <person name="Pearson M.D."/>
            <person name="Persinoti G."/>
            <person name="Poon T."/>
            <person name="Priest M."/>
            <person name="Roberts A.D."/>
            <person name="Saif S."/>
            <person name="Shea T.D."/>
            <person name="Sykes S.N."/>
            <person name="Wortman J."/>
            <person name="Nusbaum C."/>
            <person name="Birren B."/>
        </authorList>
    </citation>
    <scope>NUCLEOTIDE SEQUENCE [LARGE SCALE GENOMIC DNA]</scope>
    <source>
        <strain evidence="3">CBS 288.86</strain>
    </source>
</reference>
<accession>A0A022WFS0</accession>
<feature type="transmembrane region" description="Helical" evidence="2">
    <location>
        <begin position="15"/>
        <end position="37"/>
    </location>
</feature>
<keyword evidence="2" id="KW-0812">Transmembrane</keyword>
<dbReference type="OrthoDB" id="5327700at2759"/>
<dbReference type="AlphaFoldDB" id="A0A022WFS0"/>
<keyword evidence="2" id="KW-0472">Membrane</keyword>
<feature type="region of interest" description="Disordered" evidence="1">
    <location>
        <begin position="257"/>
        <end position="282"/>
    </location>
</feature>
<dbReference type="HOGENOM" id="CLU_025740_0_0_1"/>